<reference evidence="3" key="1">
    <citation type="journal article" date="2012" name="Nat. Biotechnol.">
        <title>Reference genome sequence of the model plant Setaria.</title>
        <authorList>
            <person name="Bennetzen J.L."/>
            <person name="Schmutz J."/>
            <person name="Wang H."/>
            <person name="Percifield R."/>
            <person name="Hawkins J."/>
            <person name="Pontaroli A.C."/>
            <person name="Estep M."/>
            <person name="Feng L."/>
            <person name="Vaughn J.N."/>
            <person name="Grimwood J."/>
            <person name="Jenkins J."/>
            <person name="Barry K."/>
            <person name="Lindquist E."/>
            <person name="Hellsten U."/>
            <person name="Deshpande S."/>
            <person name="Wang X."/>
            <person name="Wu X."/>
            <person name="Mitros T."/>
            <person name="Triplett J."/>
            <person name="Yang X."/>
            <person name="Ye C.Y."/>
            <person name="Mauro-Herrera M."/>
            <person name="Wang L."/>
            <person name="Li P."/>
            <person name="Sharma M."/>
            <person name="Sharma R."/>
            <person name="Ronald P.C."/>
            <person name="Panaud O."/>
            <person name="Kellogg E.A."/>
            <person name="Brutnell T.P."/>
            <person name="Doust A.N."/>
            <person name="Tuskan G.A."/>
            <person name="Rokhsar D."/>
            <person name="Devos K.M."/>
        </authorList>
    </citation>
    <scope>NUCLEOTIDE SEQUENCE [LARGE SCALE GENOMIC DNA]</scope>
    <source>
        <strain evidence="3">cv. Yugu1</strain>
    </source>
</reference>
<dbReference type="HOGENOM" id="CLU_2965359_0_0_1"/>
<keyword evidence="3" id="KW-1185">Reference proteome</keyword>
<dbReference type="AlphaFoldDB" id="K4AHU4"/>
<organism evidence="2 3">
    <name type="scientific">Setaria italica</name>
    <name type="common">Foxtail millet</name>
    <name type="synonym">Panicum italicum</name>
    <dbReference type="NCBI Taxonomy" id="4555"/>
    <lineage>
        <taxon>Eukaryota</taxon>
        <taxon>Viridiplantae</taxon>
        <taxon>Streptophyta</taxon>
        <taxon>Embryophyta</taxon>
        <taxon>Tracheophyta</taxon>
        <taxon>Spermatophyta</taxon>
        <taxon>Magnoliopsida</taxon>
        <taxon>Liliopsida</taxon>
        <taxon>Poales</taxon>
        <taxon>Poaceae</taxon>
        <taxon>PACMAD clade</taxon>
        <taxon>Panicoideae</taxon>
        <taxon>Panicodae</taxon>
        <taxon>Paniceae</taxon>
        <taxon>Cenchrinae</taxon>
        <taxon>Setaria</taxon>
    </lineage>
</organism>
<dbReference type="InParanoid" id="K4AHU4"/>
<evidence type="ECO:0000313" key="2">
    <source>
        <dbReference type="EnsemblPlants" id="KQK90705"/>
    </source>
</evidence>
<sequence>MASVARSTGGKHGAGSRAAANSCWQDASSTLMVGKRMFWRGERGHVKAERGGCPRAWEA</sequence>
<dbReference type="EMBL" id="AGNK02005973">
    <property type="status" value="NOT_ANNOTATED_CDS"/>
    <property type="molecule type" value="Genomic_DNA"/>
</dbReference>
<evidence type="ECO:0000256" key="1">
    <source>
        <dbReference type="SAM" id="MobiDB-lite"/>
    </source>
</evidence>
<dbReference type="Gramene" id="KQK90705">
    <property type="protein sequence ID" value="KQK90705"/>
    <property type="gene ID" value="SETIT_038451mg"/>
</dbReference>
<protein>
    <submittedName>
        <fullName evidence="2">Uncharacterized protein</fullName>
    </submittedName>
</protein>
<name>K4AHU4_SETIT</name>
<dbReference type="Proteomes" id="UP000004995">
    <property type="component" value="Unassembled WGS sequence"/>
</dbReference>
<feature type="region of interest" description="Disordered" evidence="1">
    <location>
        <begin position="1"/>
        <end position="22"/>
    </location>
</feature>
<reference evidence="2" key="2">
    <citation type="submission" date="2018-08" db="UniProtKB">
        <authorList>
            <consortium name="EnsemblPlants"/>
        </authorList>
    </citation>
    <scope>IDENTIFICATION</scope>
    <source>
        <strain evidence="2">Yugu1</strain>
    </source>
</reference>
<proteinExistence type="predicted"/>
<accession>K4AHU4</accession>
<dbReference type="EnsemblPlants" id="KQK90705">
    <property type="protein sequence ID" value="KQK90705"/>
    <property type="gene ID" value="SETIT_038451mg"/>
</dbReference>
<evidence type="ECO:0000313" key="3">
    <source>
        <dbReference type="Proteomes" id="UP000004995"/>
    </source>
</evidence>